<proteinExistence type="predicted"/>
<dbReference type="RefSeq" id="WP_119086143.1">
    <property type="nucleotide sequence ID" value="NZ_QXIY01000032.1"/>
</dbReference>
<keyword evidence="3" id="KW-1185">Reference proteome</keyword>
<dbReference type="EMBL" id="QXIY01000032">
    <property type="protein sequence ID" value="RIE16348.1"/>
    <property type="molecule type" value="Genomic_DNA"/>
</dbReference>
<protein>
    <submittedName>
        <fullName evidence="2">Uncharacterized protein</fullName>
    </submittedName>
</protein>
<name>A0A398DW36_9BACT</name>
<keyword evidence="1" id="KW-0812">Transmembrane</keyword>
<dbReference type="OrthoDB" id="9789113at2"/>
<accession>A0A398DW36</accession>
<gene>
    <name evidence="2" type="ORF">SMC1_07405</name>
</gene>
<organism evidence="2 3">
    <name type="scientific">Candidatus Cryosericum septentrionale</name>
    <dbReference type="NCBI Taxonomy" id="2290913"/>
    <lineage>
        <taxon>Bacteria</taxon>
        <taxon>Pseudomonadati</taxon>
        <taxon>Caldisericota/Cryosericota group</taxon>
        <taxon>Candidatus Cryosericota</taxon>
        <taxon>Candidatus Cryosericia</taxon>
        <taxon>Candidatus Cryosericales</taxon>
        <taxon>Candidatus Cryosericaceae</taxon>
        <taxon>Candidatus Cryosericum</taxon>
    </lineage>
</organism>
<evidence type="ECO:0000313" key="2">
    <source>
        <dbReference type="EMBL" id="RIE16348.1"/>
    </source>
</evidence>
<dbReference type="Proteomes" id="UP000266113">
    <property type="component" value="Unassembled WGS sequence"/>
</dbReference>
<keyword evidence="1" id="KW-0472">Membrane</keyword>
<keyword evidence="1" id="KW-1133">Transmembrane helix</keyword>
<comment type="caution">
    <text evidence="2">The sequence shown here is derived from an EMBL/GenBank/DDBJ whole genome shotgun (WGS) entry which is preliminary data.</text>
</comment>
<evidence type="ECO:0000256" key="1">
    <source>
        <dbReference type="SAM" id="Phobius"/>
    </source>
</evidence>
<feature type="transmembrane region" description="Helical" evidence="1">
    <location>
        <begin position="56"/>
        <end position="75"/>
    </location>
</feature>
<feature type="transmembrane region" description="Helical" evidence="1">
    <location>
        <begin position="21"/>
        <end position="44"/>
    </location>
</feature>
<sequence>MGLVFQQRHTRFNAAGPVRTRILRFVLGIVAVLLISRGLAVVLPPGTGLTAQIGRFVRYALTGVWTVYVPPVVFLRTGLALSSQHGIYVGRPENDTKGPHKP</sequence>
<evidence type="ECO:0000313" key="3">
    <source>
        <dbReference type="Proteomes" id="UP000266113"/>
    </source>
</evidence>
<reference evidence="2 3" key="1">
    <citation type="submission" date="2018-09" db="EMBL/GenBank/DDBJ databases">
        <title>Discovery and Ecogenomic Context for Candidatus Cryosericales, a Global Caldiserica Order Active in Thawing Permafrost.</title>
        <authorList>
            <person name="Martinez M.A."/>
            <person name="Woodcroft B.J."/>
            <person name="Ignacio Espinoza J.C."/>
            <person name="Zayed A."/>
            <person name="Singleton C.M."/>
            <person name="Boyd J."/>
            <person name="Li Y.-F."/>
            <person name="Purvine S."/>
            <person name="Maughan H."/>
            <person name="Hodgkins S.B."/>
            <person name="Anderson D."/>
            <person name="Sederholm M."/>
            <person name="Temperton B."/>
            <person name="Saleska S.R."/>
            <person name="Tyson G.W."/>
            <person name="Rich V.I."/>
        </authorList>
    </citation>
    <scope>NUCLEOTIDE SEQUENCE [LARGE SCALE GENOMIC DNA]</scope>
    <source>
        <strain evidence="2 3">SMC1</strain>
    </source>
</reference>
<dbReference type="AlphaFoldDB" id="A0A398DW36"/>